<dbReference type="CDD" id="cd00077">
    <property type="entry name" value="HDc"/>
    <property type="match status" value="1"/>
</dbReference>
<dbReference type="InterPro" id="IPR003607">
    <property type="entry name" value="HD/PDEase_dom"/>
</dbReference>
<dbReference type="InterPro" id="IPR052194">
    <property type="entry name" value="MESH1"/>
</dbReference>
<dbReference type="SUPFAM" id="SSF109604">
    <property type="entry name" value="HD-domain/PDEase-like"/>
    <property type="match status" value="1"/>
</dbReference>
<feature type="domain" description="HD/PDEase" evidence="1">
    <location>
        <begin position="25"/>
        <end position="134"/>
    </location>
</feature>
<sequence>MSEDLFQKAVVLVQTRISGTRKGMPGVPNFQHSFDVAETLQSYGFPEEVILAGLLHDIYEDADTGFEELRQLGFSSRVVELVRLCSFDKTIANNDARWIMMIIGLYDAADAEAWAIKISDLLDNLRDAWALPEARADFMRKTKSPVLLCLTYPQLGPTELWQELKEESEK</sequence>
<reference evidence="2 3" key="1">
    <citation type="journal article" date="2015" name="Nature">
        <title>rRNA introns, odd ribosomes, and small enigmatic genomes across a large radiation of phyla.</title>
        <authorList>
            <person name="Brown C.T."/>
            <person name="Hug L.A."/>
            <person name="Thomas B.C."/>
            <person name="Sharon I."/>
            <person name="Castelle C.J."/>
            <person name="Singh A."/>
            <person name="Wilkins M.J."/>
            <person name="Williams K.H."/>
            <person name="Banfield J.F."/>
        </authorList>
    </citation>
    <scope>NUCLEOTIDE SEQUENCE [LARGE SCALE GENOMIC DNA]</scope>
</reference>
<dbReference type="Gene3D" id="1.10.3210.10">
    <property type="entry name" value="Hypothetical protein af1432"/>
    <property type="match status" value="1"/>
</dbReference>
<dbReference type="Proteomes" id="UP000034154">
    <property type="component" value="Unassembled WGS sequence"/>
</dbReference>
<name>A0A0G1JBJ8_9BACT</name>
<organism evidence="2 3">
    <name type="scientific">Candidatus Uhrbacteria bacterium GW2011_GWF2_44_350</name>
    <dbReference type="NCBI Taxonomy" id="1619000"/>
    <lineage>
        <taxon>Bacteria</taxon>
        <taxon>Candidatus Uhriibacteriota</taxon>
    </lineage>
</organism>
<protein>
    <submittedName>
        <fullName evidence="2">HD domain protein</fullName>
    </submittedName>
</protein>
<dbReference type="GO" id="GO:0008893">
    <property type="term" value="F:guanosine-3',5'-bis(diphosphate) 3'-diphosphatase activity"/>
    <property type="evidence" value="ECO:0007669"/>
    <property type="project" value="TreeGrafter"/>
</dbReference>
<comment type="caution">
    <text evidence="2">The sequence shown here is derived from an EMBL/GenBank/DDBJ whole genome shotgun (WGS) entry which is preliminary data.</text>
</comment>
<evidence type="ECO:0000259" key="1">
    <source>
        <dbReference type="SMART" id="SM00471"/>
    </source>
</evidence>
<gene>
    <name evidence="2" type="ORF">UW63_C0064G0009</name>
</gene>
<dbReference type="AlphaFoldDB" id="A0A0G1JBJ8"/>
<dbReference type="Pfam" id="PF13328">
    <property type="entry name" value="HD_4"/>
    <property type="match status" value="1"/>
</dbReference>
<evidence type="ECO:0000313" key="3">
    <source>
        <dbReference type="Proteomes" id="UP000034154"/>
    </source>
</evidence>
<proteinExistence type="predicted"/>
<dbReference type="PANTHER" id="PTHR46246:SF1">
    <property type="entry name" value="GUANOSINE-3',5'-BIS(DIPHOSPHATE) 3'-PYROPHOSPHOHYDROLASE MESH1"/>
    <property type="match status" value="1"/>
</dbReference>
<dbReference type="SMART" id="SM00471">
    <property type="entry name" value="HDc"/>
    <property type="match status" value="1"/>
</dbReference>
<dbReference type="EMBL" id="LCJB01000064">
    <property type="protein sequence ID" value="KKT69026.1"/>
    <property type="molecule type" value="Genomic_DNA"/>
</dbReference>
<evidence type="ECO:0000313" key="2">
    <source>
        <dbReference type="EMBL" id="KKT69026.1"/>
    </source>
</evidence>
<accession>A0A0G1JBJ8</accession>
<dbReference type="PANTHER" id="PTHR46246">
    <property type="entry name" value="GUANOSINE-3',5'-BIS(DIPHOSPHATE) 3'-PYROPHOSPHOHYDROLASE MESH1"/>
    <property type="match status" value="1"/>
</dbReference>